<dbReference type="EMBL" id="CP002838">
    <property type="protein sequence ID" value="AEM37949.1"/>
    <property type="molecule type" value="Genomic_DNA"/>
</dbReference>
<dbReference type="Proteomes" id="UP000001037">
    <property type="component" value="Chromosome"/>
</dbReference>
<dbReference type="NCBIfam" id="NF009409">
    <property type="entry name" value="PRK12770.1"/>
    <property type="match status" value="1"/>
</dbReference>
<dbReference type="GeneID" id="11139703"/>
<dbReference type="PANTHER" id="PTHR42783">
    <property type="entry name" value="GLUTAMATE SYNTHASE [NADPH] SMALL CHAIN"/>
    <property type="match status" value="1"/>
</dbReference>
<keyword evidence="3" id="KW-1185">Reference proteome</keyword>
<gene>
    <name evidence="2" type="ordered locus">Pyrfu_0077</name>
</gene>
<dbReference type="KEGG" id="pfm:Pyrfu_0077"/>
<dbReference type="RefSeq" id="WP_014025626.1">
    <property type="nucleotide sequence ID" value="NC_015931.1"/>
</dbReference>
<dbReference type="HOGENOM" id="CLU_000422_3_3_2"/>
<sequence>MPLGSGLLGLRFLGCRTEDIPEAKRGSVLVIGAGPAGLGAAGRLVCMGHEVVVVDKMPEPGGLLIFGIPEFRVRKDRVRAGIRELREAGVEFRTGIEVGRDVSLEKLIHEFDAVLIATGTWKTKRLRIPGAELEGVYGALEYIVEYFMAKYGYRPLSSVPALGERVAVIGGGFTAIDACHIAMERGAREIHLVYRRTRREAPAGPNEFEMLEKKGVNIHELVSPKRYVGCDSRVCGVELIRMRLGAPDESGRPRPEPIPGSEFILEVTAVLEAVGLRPTPPFDPETNHGIRLNQDGTIWTDEFFRTTRRKVFAAGDVKHGPSKIGPALKSGIDAAQAIHKFLVGELKGWPGL</sequence>
<feature type="domain" description="FAD/NAD(P)-binding" evidence="1">
    <location>
        <begin position="27"/>
        <end position="330"/>
    </location>
</feature>
<dbReference type="InParanoid" id="G0EE33"/>
<evidence type="ECO:0000259" key="1">
    <source>
        <dbReference type="Pfam" id="PF07992"/>
    </source>
</evidence>
<dbReference type="PANTHER" id="PTHR42783:SF3">
    <property type="entry name" value="GLUTAMATE SYNTHASE [NADPH] SMALL CHAIN-RELATED"/>
    <property type="match status" value="1"/>
</dbReference>
<protein>
    <submittedName>
        <fullName evidence="2">FAD-dependent pyridine nucleotide-disulfide oxidoreductase</fullName>
    </submittedName>
</protein>
<name>G0EE33_PYRF1</name>
<evidence type="ECO:0000313" key="2">
    <source>
        <dbReference type="EMBL" id="AEM37949.1"/>
    </source>
</evidence>
<reference evidence="2 3" key="1">
    <citation type="journal article" date="2011" name="Stand. Genomic Sci.">
        <title>Complete genome sequence of the hyperthermophilic chemolithoautotroph Pyrolobus fumarii type strain (1A).</title>
        <authorList>
            <person name="Anderson I."/>
            <person name="Goker M."/>
            <person name="Nolan M."/>
            <person name="Lucas S."/>
            <person name="Hammon N."/>
            <person name="Deshpande S."/>
            <person name="Cheng J.F."/>
            <person name="Tapia R."/>
            <person name="Han C."/>
            <person name="Goodwin L."/>
            <person name="Pitluck S."/>
            <person name="Huntemann M."/>
            <person name="Liolios K."/>
            <person name="Ivanova N."/>
            <person name="Pagani I."/>
            <person name="Mavromatis K."/>
            <person name="Ovchinikova G."/>
            <person name="Pati A."/>
            <person name="Chen A."/>
            <person name="Palaniappan K."/>
            <person name="Land M."/>
            <person name="Hauser L."/>
            <person name="Brambilla E.M."/>
            <person name="Huber H."/>
            <person name="Yasawong M."/>
            <person name="Rohde M."/>
            <person name="Spring S."/>
            <person name="Abt B."/>
            <person name="Sikorski J."/>
            <person name="Wirth R."/>
            <person name="Detter J.C."/>
            <person name="Woyke T."/>
            <person name="Bristow J."/>
            <person name="Eisen J.A."/>
            <person name="Markowitz V."/>
            <person name="Hugenholtz P."/>
            <person name="Kyrpides N.C."/>
            <person name="Klenk H.P."/>
            <person name="Lapidus A."/>
        </authorList>
    </citation>
    <scope>NUCLEOTIDE SEQUENCE [LARGE SCALE GENOMIC DNA]</scope>
    <source>
        <strain evidence="3">DSM 11204 / 1A</strain>
    </source>
</reference>
<proteinExistence type="predicted"/>
<dbReference type="eggNOG" id="arCOG01292">
    <property type="taxonomic scope" value="Archaea"/>
</dbReference>
<dbReference type="SUPFAM" id="SSF51971">
    <property type="entry name" value="Nucleotide-binding domain"/>
    <property type="match status" value="1"/>
</dbReference>
<dbReference type="Pfam" id="PF07992">
    <property type="entry name" value="Pyr_redox_2"/>
    <property type="match status" value="1"/>
</dbReference>
<dbReference type="AlphaFoldDB" id="G0EE33"/>
<dbReference type="PRINTS" id="PR00419">
    <property type="entry name" value="ADXRDTASE"/>
</dbReference>
<organism evidence="2 3">
    <name type="scientific">Pyrolobus fumarii (strain DSM 11204 / 1A)</name>
    <dbReference type="NCBI Taxonomy" id="694429"/>
    <lineage>
        <taxon>Archaea</taxon>
        <taxon>Thermoproteota</taxon>
        <taxon>Thermoprotei</taxon>
        <taxon>Desulfurococcales</taxon>
        <taxon>Pyrodictiaceae</taxon>
        <taxon>Pyrolobus</taxon>
    </lineage>
</organism>
<dbReference type="InterPro" id="IPR036188">
    <property type="entry name" value="FAD/NAD-bd_sf"/>
</dbReference>
<dbReference type="Gene3D" id="3.50.50.60">
    <property type="entry name" value="FAD/NAD(P)-binding domain"/>
    <property type="match status" value="3"/>
</dbReference>
<evidence type="ECO:0000313" key="3">
    <source>
        <dbReference type="Proteomes" id="UP000001037"/>
    </source>
</evidence>
<dbReference type="STRING" id="694429.Pyrfu_0077"/>
<dbReference type="InterPro" id="IPR023753">
    <property type="entry name" value="FAD/NAD-binding_dom"/>
</dbReference>
<dbReference type="GO" id="GO:0016491">
    <property type="term" value="F:oxidoreductase activity"/>
    <property type="evidence" value="ECO:0007669"/>
    <property type="project" value="InterPro"/>
</dbReference>
<accession>G0EE33</accession>